<dbReference type="Proteomes" id="UP000601597">
    <property type="component" value="Unassembled WGS sequence"/>
</dbReference>
<name>A0ABQ3AMK9_9GAMM</name>
<proteinExistence type="predicted"/>
<feature type="transmembrane region" description="Helical" evidence="1">
    <location>
        <begin position="339"/>
        <end position="369"/>
    </location>
</feature>
<dbReference type="RefSeq" id="WP_189571633.1">
    <property type="nucleotide sequence ID" value="NZ_BMXV01000001.1"/>
</dbReference>
<keyword evidence="3" id="KW-1185">Reference proteome</keyword>
<feature type="transmembrane region" description="Helical" evidence="1">
    <location>
        <begin position="240"/>
        <end position="260"/>
    </location>
</feature>
<feature type="transmembrane region" description="Helical" evidence="1">
    <location>
        <begin position="201"/>
        <end position="219"/>
    </location>
</feature>
<feature type="transmembrane region" description="Helical" evidence="1">
    <location>
        <begin position="305"/>
        <end position="324"/>
    </location>
</feature>
<keyword evidence="1" id="KW-0812">Transmembrane</keyword>
<reference evidence="3" key="1">
    <citation type="journal article" date="2019" name="Int. J. Syst. Evol. Microbiol.">
        <title>The Global Catalogue of Microorganisms (GCM) 10K type strain sequencing project: providing services to taxonomists for standard genome sequencing and annotation.</title>
        <authorList>
            <consortium name="The Broad Institute Genomics Platform"/>
            <consortium name="The Broad Institute Genome Sequencing Center for Infectious Disease"/>
            <person name="Wu L."/>
            <person name="Ma J."/>
        </authorList>
    </citation>
    <scope>NUCLEOTIDE SEQUENCE [LARGE SCALE GENOMIC DNA]</scope>
    <source>
        <strain evidence="3">KCTC 22280</strain>
    </source>
</reference>
<evidence type="ECO:0000313" key="3">
    <source>
        <dbReference type="Proteomes" id="UP000601597"/>
    </source>
</evidence>
<sequence>MSRYLLSLAVVIELFALVTSVRLFSIVAGCLFLGYFAVFLPRISPYARSLLLVTLVLVAGLAASGHLDQAGLLDAAESAGFYGAFLGSLGMMQCLVRRFEVLRRIHDVLLGGAPMLLYPKYAVTTLSIASVLNFGVMNLLCGTLTDTLDERNIHGESRLNWIRSVLISALRGFALVPLVAPTSVAVAIITREVPAISWSQLLPYGLAVAALLIGVGWVLEQARFRKVSEERVKLEGWPQGSRTLIVVVSLMLGGMAALVYTAGFNVSRAAMIAVPSVTILYMLWREHNPLAVFREATGNVASMSNEMAIFASSACLGVALMILVPDDLISGVAAREPGVYLVAVAGMLLLPLLSAIGIIPITSLSIVGGLLPQLEAAGMDILPVAVALTIGFSLAMMLSPMGPAVTLLARFGRVSQLKVAFSWNGLFVAAALPLLLLFLALLV</sequence>
<feature type="transmembrane region" description="Helical" evidence="1">
    <location>
        <begin position="381"/>
        <end position="401"/>
    </location>
</feature>
<feature type="transmembrane region" description="Helical" evidence="1">
    <location>
        <begin position="50"/>
        <end position="67"/>
    </location>
</feature>
<feature type="transmembrane region" description="Helical" evidence="1">
    <location>
        <begin position="421"/>
        <end position="442"/>
    </location>
</feature>
<dbReference type="EMBL" id="BMXV01000001">
    <property type="protein sequence ID" value="GGY59612.1"/>
    <property type="molecule type" value="Genomic_DNA"/>
</dbReference>
<protein>
    <submittedName>
        <fullName evidence="2">Uncharacterized protein</fullName>
    </submittedName>
</protein>
<gene>
    <name evidence="2" type="ORF">GCM10007071_02480</name>
</gene>
<evidence type="ECO:0000256" key="1">
    <source>
        <dbReference type="SAM" id="Phobius"/>
    </source>
</evidence>
<feature type="transmembrane region" description="Helical" evidence="1">
    <location>
        <begin position="6"/>
        <end position="38"/>
    </location>
</feature>
<keyword evidence="1" id="KW-0472">Membrane</keyword>
<accession>A0ABQ3AMK9</accession>
<feature type="transmembrane region" description="Helical" evidence="1">
    <location>
        <begin position="165"/>
        <end position="189"/>
    </location>
</feature>
<evidence type="ECO:0000313" key="2">
    <source>
        <dbReference type="EMBL" id="GGY59612.1"/>
    </source>
</evidence>
<comment type="caution">
    <text evidence="2">The sequence shown here is derived from an EMBL/GenBank/DDBJ whole genome shotgun (WGS) entry which is preliminary data.</text>
</comment>
<organism evidence="2 3">
    <name type="scientific">Marinobacter zhanjiangensis</name>
    <dbReference type="NCBI Taxonomy" id="578215"/>
    <lineage>
        <taxon>Bacteria</taxon>
        <taxon>Pseudomonadati</taxon>
        <taxon>Pseudomonadota</taxon>
        <taxon>Gammaproteobacteria</taxon>
        <taxon>Pseudomonadales</taxon>
        <taxon>Marinobacteraceae</taxon>
        <taxon>Marinobacter</taxon>
    </lineage>
</organism>
<keyword evidence="1" id="KW-1133">Transmembrane helix</keyword>